<dbReference type="SMART" id="SM00392">
    <property type="entry name" value="PROF"/>
    <property type="match status" value="1"/>
</dbReference>
<dbReference type="EMBL" id="HQ849551">
    <property type="protein sequence ID" value="AEN03734.1"/>
    <property type="molecule type" value="Genomic_DNA"/>
</dbReference>
<dbReference type="GO" id="GO:0003779">
    <property type="term" value="F:actin binding"/>
    <property type="evidence" value="ECO:0007669"/>
    <property type="project" value="UniProtKB-KW"/>
</dbReference>
<proteinExistence type="inferred from homology"/>
<organism evidence="4 5">
    <name type="scientific">Yokapox virus</name>
    <dbReference type="NCBI Taxonomy" id="1076255"/>
    <lineage>
        <taxon>Viruses</taxon>
        <taxon>Varidnaviria</taxon>
        <taxon>Bamfordvirae</taxon>
        <taxon>Nucleocytoviricota</taxon>
        <taxon>Pokkesviricetes</taxon>
        <taxon>Chitovirales</taxon>
        <taxon>Poxviridae</taxon>
        <taxon>Chordopoxvirinae</taxon>
        <taxon>Centapoxvirus</taxon>
        <taxon>Centapoxvirus yokapox</taxon>
    </lineage>
</organism>
<dbReference type="Proteomes" id="UP000164653">
    <property type="component" value="Segment"/>
</dbReference>
<dbReference type="GeneID" id="11107280"/>
<name>G3EI37_9POXV</name>
<accession>G3EI37</accession>
<reference evidence="4 5" key="1">
    <citation type="journal article" date="2011" name="J. Virol.">
        <title>The genome of yoka poxvirus.</title>
        <authorList>
            <person name="Zhao G."/>
            <person name="Droit L."/>
            <person name="Tesh R.B."/>
            <person name="Popov V.L."/>
            <person name="Little N.S."/>
            <person name="Upton C."/>
            <person name="Virgin H.W."/>
            <person name="Wang D."/>
        </authorList>
    </citation>
    <scope>NUCLEOTIDE SEQUENCE [LARGE SCALE GENOMIC DNA]</scope>
    <source>
        <strain evidence="4">DakArB 4268</strain>
    </source>
</reference>
<dbReference type="RefSeq" id="YP_004821498.1">
    <property type="nucleotide sequence ID" value="NC_015960.1"/>
</dbReference>
<evidence type="ECO:0000256" key="3">
    <source>
        <dbReference type="RuleBase" id="RU003909"/>
    </source>
</evidence>
<dbReference type="InterPro" id="IPR048278">
    <property type="entry name" value="PFN"/>
</dbReference>
<dbReference type="SUPFAM" id="SSF55770">
    <property type="entry name" value="Profilin (actin-binding protein)"/>
    <property type="match status" value="1"/>
</dbReference>
<gene>
    <name evidence="4" type="ORF">YKV145</name>
</gene>
<evidence type="ECO:0000313" key="4">
    <source>
        <dbReference type="EMBL" id="AEN03734.1"/>
    </source>
</evidence>
<evidence type="ECO:0000256" key="1">
    <source>
        <dbReference type="ARBA" id="ARBA00010058"/>
    </source>
</evidence>
<sequence length="135" mass="15412">MVEWNKFIDSVAKDDKFQDAAIIDYKYKKNIIVAIPNKSFSKILPGEVNILMLYKNNNSPKVRLGKINAIIYTNNLTDENIYTMELLNISCDVSPIAVCKTHTALVFLMGKPTTSRKDVYDTCRRFAEEVRKTGN</sequence>
<protein>
    <recommendedName>
        <fullName evidence="2 3">Profilin</fullName>
    </recommendedName>
</protein>
<dbReference type="KEGG" id="vg:11107280"/>
<dbReference type="OrthoDB" id="15352at10239"/>
<keyword evidence="5" id="KW-1185">Reference proteome</keyword>
<keyword evidence="3" id="KW-0009">Actin-binding</keyword>
<evidence type="ECO:0000256" key="2">
    <source>
        <dbReference type="ARBA" id="ARBA00013422"/>
    </source>
</evidence>
<evidence type="ECO:0000313" key="5">
    <source>
        <dbReference type="Proteomes" id="UP000164653"/>
    </source>
</evidence>
<dbReference type="InterPro" id="IPR005455">
    <property type="entry name" value="PFN_euk"/>
</dbReference>
<dbReference type="Pfam" id="PF00235">
    <property type="entry name" value="Profilin"/>
    <property type="match status" value="1"/>
</dbReference>
<comment type="similarity">
    <text evidence="1 3">Belongs to the profilin family.</text>
</comment>
<dbReference type="InterPro" id="IPR036140">
    <property type="entry name" value="PFN_sf"/>
</dbReference>
<dbReference type="Gene3D" id="3.30.450.30">
    <property type="entry name" value="Dynein light chain 2a, cytoplasmic"/>
    <property type="match status" value="1"/>
</dbReference>